<evidence type="ECO:0008006" key="16">
    <source>
        <dbReference type="Google" id="ProtNLM"/>
    </source>
</evidence>
<name>A0A0D9ZG07_9ORYZ</name>
<dbReference type="STRING" id="40148.A0A0D9ZG07"/>
<evidence type="ECO:0000256" key="6">
    <source>
        <dbReference type="ARBA" id="ARBA00022452"/>
    </source>
</evidence>
<dbReference type="eggNOG" id="ENOG502QUHD">
    <property type="taxonomic scope" value="Eukaryota"/>
</dbReference>
<protein>
    <recommendedName>
        <fullName evidence="16">Outer envelope pore protein 24, chloroplastic</fullName>
    </recommendedName>
</protein>
<evidence type="ECO:0000256" key="5">
    <source>
        <dbReference type="ARBA" id="ARBA00022448"/>
    </source>
</evidence>
<dbReference type="GO" id="GO:0009707">
    <property type="term" value="C:chloroplast outer membrane"/>
    <property type="evidence" value="ECO:0007669"/>
    <property type="project" value="UniProtKB-SubCell"/>
</dbReference>
<evidence type="ECO:0000313" key="14">
    <source>
        <dbReference type="EnsemblPlants" id="OGLUM03G41330.1"/>
    </source>
</evidence>
<dbReference type="GO" id="GO:0034765">
    <property type="term" value="P:regulation of monoatomic ion transmembrane transport"/>
    <property type="evidence" value="ECO:0007669"/>
    <property type="project" value="InterPro"/>
</dbReference>
<keyword evidence="15" id="KW-1185">Reference proteome</keyword>
<keyword evidence="11" id="KW-0406">Ion transport</keyword>
<evidence type="ECO:0000256" key="11">
    <source>
        <dbReference type="ARBA" id="ARBA00023065"/>
    </source>
</evidence>
<dbReference type="InterPro" id="IPR034626">
    <property type="entry name" value="OEP24"/>
</dbReference>
<evidence type="ECO:0000313" key="15">
    <source>
        <dbReference type="Proteomes" id="UP000026961"/>
    </source>
</evidence>
<keyword evidence="6" id="KW-1134">Transmembrane beta strand</keyword>
<dbReference type="AlphaFoldDB" id="A0A0D9ZG07"/>
<evidence type="ECO:0000256" key="13">
    <source>
        <dbReference type="ARBA" id="ARBA00023136"/>
    </source>
</evidence>
<evidence type="ECO:0000256" key="2">
    <source>
        <dbReference type="ARBA" id="ARBA00004396"/>
    </source>
</evidence>
<dbReference type="Proteomes" id="UP000026961">
    <property type="component" value="Chromosome 3"/>
</dbReference>
<dbReference type="HOGENOM" id="CLU_724384_0_0_1"/>
<organism evidence="14">
    <name type="scientific">Oryza glumipatula</name>
    <dbReference type="NCBI Taxonomy" id="40148"/>
    <lineage>
        <taxon>Eukaryota</taxon>
        <taxon>Viridiplantae</taxon>
        <taxon>Streptophyta</taxon>
        <taxon>Embryophyta</taxon>
        <taxon>Tracheophyta</taxon>
        <taxon>Spermatophyta</taxon>
        <taxon>Magnoliopsida</taxon>
        <taxon>Liliopsida</taxon>
        <taxon>Poales</taxon>
        <taxon>Poaceae</taxon>
        <taxon>BOP clade</taxon>
        <taxon>Oryzoideae</taxon>
        <taxon>Oryzeae</taxon>
        <taxon>Oryzinae</taxon>
        <taxon>Oryza</taxon>
    </lineage>
</organism>
<dbReference type="GO" id="GO:0022843">
    <property type="term" value="F:voltage-gated monoatomic cation channel activity"/>
    <property type="evidence" value="ECO:0007669"/>
    <property type="project" value="InterPro"/>
</dbReference>
<proteinExistence type="predicted"/>
<dbReference type="GO" id="GO:0034426">
    <property type="term" value="C:etioplast membrane"/>
    <property type="evidence" value="ECO:0007669"/>
    <property type="project" value="UniProtKB-SubCell"/>
</dbReference>
<evidence type="ECO:0000256" key="3">
    <source>
        <dbReference type="ARBA" id="ARBA00004441"/>
    </source>
</evidence>
<evidence type="ECO:0000256" key="7">
    <source>
        <dbReference type="ARBA" id="ARBA00022528"/>
    </source>
</evidence>
<keyword evidence="8" id="KW-0934">Plastid</keyword>
<comment type="subunit">
    <text evidence="4">Homooligomers form large rather nonselective pores in plastidial outer membranes.</text>
</comment>
<evidence type="ECO:0000256" key="12">
    <source>
        <dbReference type="ARBA" id="ARBA00023114"/>
    </source>
</evidence>
<keyword evidence="12" id="KW-0626">Porin</keyword>
<accession>A0A0D9ZG07</accession>
<sequence length="382" mass="41344">MKATVKGRYEGDKATAAATLAFTPSAADLRFKASATDAAFARGPSLEGLTLTLEKPGSFLLDLKPHSKDVRFQFMNSALLLDRRVSLTYTHSTTLSPGPAKPPARTALDGSLTFDPANKLSLSHTLGSSGCRVKYSYAHGQDRLTTIEPCFDTANNAWDFAVTRKFQGGDAIKATYQASTKLLALDWTRDSKIGASFKCANMADSISELPIALKTARQPVLATSTSLCVKSLHHGHLNSTSLLPGKLDNHHRLLLASTPRSRRLVLALRGSRRRRRLLLTSLCEEPPSPPAARLTTPRATATAWCLHHCAEEPSSPPTARLATPRSHRCRLLLLASPHRGAFVSVTRQAGSPELPSVAASFDLSDQSKAPKLIAESTWNYEI</sequence>
<keyword evidence="13" id="KW-0472">Membrane</keyword>
<evidence type="ECO:0000256" key="1">
    <source>
        <dbReference type="ARBA" id="ARBA00002327"/>
    </source>
</evidence>
<evidence type="ECO:0000256" key="10">
    <source>
        <dbReference type="ARBA" id="ARBA00022805"/>
    </source>
</evidence>
<keyword evidence="7" id="KW-0150">Chloroplast</keyword>
<comment type="subcellular location">
    <subcellularLocation>
        <location evidence="2">Plastid</location>
        <location evidence="2">Chloroplast outer membrane</location>
        <topology evidence="2">Multi-pass membrane protein</topology>
    </subcellularLocation>
    <subcellularLocation>
        <location evidence="3">Plastid</location>
        <location evidence="3">Etioplast membrane</location>
        <topology evidence="3">Multi-pass membrane protein</topology>
    </subcellularLocation>
</comment>
<dbReference type="Gramene" id="OGLUM03G41330.1">
    <property type="protein sequence ID" value="OGLUM03G41330.1"/>
    <property type="gene ID" value="OGLUM03G41330"/>
</dbReference>
<dbReference type="PANTHER" id="PTHR35284:SF1">
    <property type="entry name" value="OUTER ENVELOPE PORE PROTEIN 24A, CHLOROPLASTIC-RELATED"/>
    <property type="match status" value="1"/>
</dbReference>
<comment type="function">
    <text evidence="1">High-conductance voltage-dependent solute channel with a slight selectivity for cations transporting triosephosphates, dicarboxylic acids, ATP, inorganic phosphate (Pi), sugars, and positively or negatively charged amino acids.</text>
</comment>
<dbReference type="GO" id="GO:0046930">
    <property type="term" value="C:pore complex"/>
    <property type="evidence" value="ECO:0007669"/>
    <property type="project" value="UniProtKB-KW"/>
</dbReference>
<evidence type="ECO:0000256" key="8">
    <source>
        <dbReference type="ARBA" id="ARBA00022640"/>
    </source>
</evidence>
<reference evidence="14" key="1">
    <citation type="submission" date="2015-04" db="UniProtKB">
        <authorList>
            <consortium name="EnsemblPlants"/>
        </authorList>
    </citation>
    <scope>IDENTIFICATION</scope>
</reference>
<reference evidence="14" key="2">
    <citation type="submission" date="2018-05" db="EMBL/GenBank/DDBJ databases">
        <title>OgluRS3 (Oryza glumaepatula Reference Sequence Version 3).</title>
        <authorList>
            <person name="Zhang J."/>
            <person name="Kudrna D."/>
            <person name="Lee S."/>
            <person name="Talag J."/>
            <person name="Welchert J."/>
            <person name="Wing R.A."/>
        </authorList>
    </citation>
    <scope>NUCLEOTIDE SEQUENCE [LARGE SCALE GENOMIC DNA]</scope>
</reference>
<keyword evidence="5" id="KW-0813">Transport</keyword>
<evidence type="ECO:0000256" key="4">
    <source>
        <dbReference type="ARBA" id="ARBA00011593"/>
    </source>
</evidence>
<keyword evidence="9" id="KW-0812">Transmembrane</keyword>
<keyword evidence="10" id="KW-1002">Plastid outer membrane</keyword>
<dbReference type="GO" id="GO:0015288">
    <property type="term" value="F:porin activity"/>
    <property type="evidence" value="ECO:0007669"/>
    <property type="project" value="UniProtKB-KW"/>
</dbReference>
<dbReference type="PANTHER" id="PTHR35284">
    <property type="entry name" value="OUTER ENVELOPE PORE PROTEIN 24A, CHLOROPLASTIC-RELATED"/>
    <property type="match status" value="1"/>
</dbReference>
<dbReference type="EnsemblPlants" id="OGLUM03G41330.1">
    <property type="protein sequence ID" value="OGLUM03G41330.1"/>
    <property type="gene ID" value="OGLUM03G41330"/>
</dbReference>
<evidence type="ECO:0000256" key="9">
    <source>
        <dbReference type="ARBA" id="ARBA00022692"/>
    </source>
</evidence>